<feature type="non-terminal residue" evidence="2">
    <location>
        <position position="1"/>
    </location>
</feature>
<evidence type="ECO:0000313" key="2">
    <source>
        <dbReference type="EMBL" id="AIA91202.1"/>
    </source>
</evidence>
<name>A0A060C8A7_9RHOB</name>
<accession>A0A060C8A7</accession>
<evidence type="ECO:0000256" key="1">
    <source>
        <dbReference type="ARBA" id="ARBA00022729"/>
    </source>
</evidence>
<dbReference type="GO" id="GO:0004553">
    <property type="term" value="F:hydrolase activity, hydrolyzing O-glycosyl compounds"/>
    <property type="evidence" value="ECO:0007669"/>
    <property type="project" value="InterPro"/>
</dbReference>
<feature type="non-terminal residue" evidence="2">
    <location>
        <position position="164"/>
    </location>
</feature>
<dbReference type="AlphaFoldDB" id="A0A060C8A7"/>
<keyword evidence="1" id="KW-0732">Signal</keyword>
<dbReference type="InterPro" id="IPR008939">
    <property type="entry name" value="Lytic_TGlycosylase_superhlx_U"/>
</dbReference>
<organism evidence="2">
    <name type="scientific">uncultured Dinoroseobacter sp</name>
    <dbReference type="NCBI Taxonomy" id="570015"/>
    <lineage>
        <taxon>Bacteria</taxon>
        <taxon>Pseudomonadati</taxon>
        <taxon>Pseudomonadota</taxon>
        <taxon>Alphaproteobacteria</taxon>
        <taxon>Rhodobacterales</taxon>
        <taxon>Roseobacteraceae</taxon>
        <taxon>Dinoroseobacter</taxon>
        <taxon>environmental samples</taxon>
    </lineage>
</organism>
<dbReference type="Gene3D" id="1.25.20.10">
    <property type="entry name" value="Bacterial muramidases"/>
    <property type="match status" value="1"/>
</dbReference>
<reference evidence="2" key="1">
    <citation type="journal article" date="2013" name="Environ. Microbiol.">
        <title>Seasonally variable intestinal metagenomes of the red palm weevil (Rhynchophorus ferrugineus).</title>
        <authorList>
            <person name="Jia S."/>
            <person name="Zhang X."/>
            <person name="Zhang G."/>
            <person name="Yin A."/>
            <person name="Zhang S."/>
            <person name="Li F."/>
            <person name="Wang L."/>
            <person name="Zhao D."/>
            <person name="Yun Q."/>
            <person name="Tala"/>
            <person name="Wang J."/>
            <person name="Sun G."/>
            <person name="Baabdullah M."/>
            <person name="Yu X."/>
            <person name="Hu S."/>
            <person name="Al-Mssallem I.S."/>
            <person name="Yu J."/>
        </authorList>
    </citation>
    <scope>NUCLEOTIDE SEQUENCE</scope>
</reference>
<proteinExistence type="predicted"/>
<dbReference type="GO" id="GO:0042597">
    <property type="term" value="C:periplasmic space"/>
    <property type="evidence" value="ECO:0007669"/>
    <property type="project" value="InterPro"/>
</dbReference>
<sequence length="164" mass="17619">GVSTPISLSRAAYWMGRAEEALGHMPTAMADYRLGAQYPVAFYGLLSAERAGIEIDPDRLGNDRLPDWHGAKFLPSSLLQTALLLHRAGDQKLAKRFFLQLADGLNTTERGQLADLALAIDDPNIAVLVAKKAAETGDVLARAYFPLTKLAHAKLAVPADLALA</sequence>
<dbReference type="EMBL" id="KF123892">
    <property type="protein sequence ID" value="AIA91202.1"/>
    <property type="molecule type" value="Genomic_DNA"/>
</dbReference>
<protein>
    <submittedName>
        <fullName evidence="2">CAZy families GH23 protein</fullName>
    </submittedName>
</protein>
<dbReference type="SUPFAM" id="SSF48435">
    <property type="entry name" value="Bacterial muramidases"/>
    <property type="match status" value="1"/>
</dbReference>